<proteinExistence type="predicted"/>
<dbReference type="InterPro" id="IPR038765">
    <property type="entry name" value="Papain-like_cys_pep_sf"/>
</dbReference>
<feature type="region of interest" description="Disordered" evidence="1">
    <location>
        <begin position="1"/>
        <end position="39"/>
    </location>
</feature>
<evidence type="ECO:0000259" key="2">
    <source>
        <dbReference type="Pfam" id="PF18021"/>
    </source>
</evidence>
<feature type="domain" description="Agglutinin C-terminal" evidence="2">
    <location>
        <begin position="241"/>
        <end position="329"/>
    </location>
</feature>
<evidence type="ECO:0000313" key="3">
    <source>
        <dbReference type="EMBL" id="ANY87358.1"/>
    </source>
</evidence>
<gene>
    <name evidence="3" type="ORF">IEC33019_1797</name>
</gene>
<dbReference type="Gene3D" id="3.30.460.70">
    <property type="match status" value="1"/>
</dbReference>
<dbReference type="Pfam" id="PF18021">
    <property type="entry name" value="Agglutinin_C"/>
    <property type="match status" value="1"/>
</dbReference>
<organism evidence="3">
    <name type="scientific">Pseudomonas putida</name>
    <name type="common">Arthrobacter siderocapsulatus</name>
    <dbReference type="NCBI Taxonomy" id="303"/>
    <lineage>
        <taxon>Bacteria</taxon>
        <taxon>Pseudomonadati</taxon>
        <taxon>Pseudomonadota</taxon>
        <taxon>Gammaproteobacteria</taxon>
        <taxon>Pseudomonadales</taxon>
        <taxon>Pseudomonadaceae</taxon>
        <taxon>Pseudomonas</taxon>
    </lineage>
</organism>
<dbReference type="RefSeq" id="WP_070091156.1">
    <property type="nucleotide sequence ID" value="NZ_CP016634.1"/>
</dbReference>
<reference evidence="3" key="1">
    <citation type="submission" date="2016-07" db="EMBL/GenBank/DDBJ databases">
        <title>New class B carbapenemase carried by novel plasmid in Pseudomonas putida enviromental strain in eastern Amazonia.</title>
        <authorList>
            <person name="Souza C.O."/>
            <person name="Lima K.V."/>
            <person name="Brasiliense D.M."/>
            <person name="Perez-Chaparro P.J."/>
            <person name="Mamizuka E.M."/>
            <person name="Lima M.O."/>
            <person name="Lima L.N."/>
            <person name="McCulloch J.A."/>
        </authorList>
    </citation>
    <scope>NUCLEOTIDE SEQUENCE [LARGE SCALE GENOMIC DNA]</scope>
    <source>
        <strain evidence="3">IEC33019</strain>
    </source>
</reference>
<dbReference type="SUPFAM" id="SSF54001">
    <property type="entry name" value="Cysteine proteinases"/>
    <property type="match status" value="1"/>
</dbReference>
<accession>A0A1B2F503</accession>
<dbReference type="EMBL" id="CP016634">
    <property type="protein sequence ID" value="ANY87358.1"/>
    <property type="molecule type" value="Genomic_DNA"/>
</dbReference>
<dbReference type="AlphaFoldDB" id="A0A1B2F503"/>
<dbReference type="InterPro" id="IPR040600">
    <property type="entry name" value="Agglutinin_C"/>
</dbReference>
<evidence type="ECO:0000256" key="1">
    <source>
        <dbReference type="SAM" id="MobiDB-lite"/>
    </source>
</evidence>
<name>A0A1B2F503_PSEPU</name>
<sequence>MPIHKLVPNQPHDANSPLVGQVLPRPEPVEPPPEPVTTKPDFTAELTRAMGLKQIKATDRMVLRDQYGRVLCIHAKSDDWGWVYLGEPERYGAELVPLVVHLDPTSQNLSMSAEKKMVGWSFFADGNSTDGDYVFAGFKVWRDYPRLRFRIKRSGTTIVNHRQTFAFTLSCEIGGTRMVLQAPAGKWGWVKLMPESDISDDHEIRFSLHKLSIPFGRVRDLIKATWPDTTLTYQTSVDAYYEAISAQQAHGIWVESGLKSFKYKPEVFDCDDFALAYKTKAARTAYLENNLYPYSVGIVFGQNAKGAHAANLFIDQWLRLQLLEPQTGAVQRASEWAYTPYHIMF</sequence>
<protein>
    <recommendedName>
        <fullName evidence="2">Agglutinin C-terminal domain-containing protein</fullName>
    </recommendedName>
</protein>
<feature type="compositionally biased region" description="Pro residues" evidence="1">
    <location>
        <begin position="25"/>
        <end position="35"/>
    </location>
</feature>